<accession>A0AA39Q4J9</accession>
<comment type="caution">
    <text evidence="2">The sequence shown here is derived from an EMBL/GenBank/DDBJ whole genome shotgun (WGS) entry which is preliminary data.</text>
</comment>
<keyword evidence="3" id="KW-1185">Reference proteome</keyword>
<feature type="compositionally biased region" description="Pro residues" evidence="1">
    <location>
        <begin position="320"/>
        <end position="329"/>
    </location>
</feature>
<feature type="compositionally biased region" description="Pro residues" evidence="1">
    <location>
        <begin position="289"/>
        <end position="307"/>
    </location>
</feature>
<dbReference type="EMBL" id="JAUEPU010000016">
    <property type="protein sequence ID" value="KAK0496127.1"/>
    <property type="molecule type" value="Genomic_DNA"/>
</dbReference>
<sequence>MCISTITDHEIYSYLAVVSYLLCNKTEGPDVCRRRRASMCSTWSVGDGRGNGTLLPHPSLPDKNIYAPIPSPSQECIVHNCRQQDVDQLQSQIPKMLFNLFNTMLTEMEVNITSIREHVCIEACLEELMPTLQSLLGQQPTDVNELDFIVYDLIDLSAKNNVTALFSPQRHLLGVVSWATMGTVVTFKTHASLHLAPYRVIGINRAMDSLIIHDPFMDTAIELPIGRSPDFLAVGTRYDLIHQACHILHTSIHTYQGSQVFYVLVRMLGINTMEPHSTRRACHTLLHAAPPPDPVRTPPCPPHPLFPPATGMPHERPHPWASPPAPPQPSSWSESFPCPLPSMSLPTGMPHKRPHPWASPPAPPQSSSWSGSSLYPPPSISTLHPPPGMPHKFKRLALHAIADADHTNVEIGEVFKRWEAQGKGVGKAVYMDL</sequence>
<gene>
    <name evidence="2" type="ORF">EDD18DRAFT_1106007</name>
</gene>
<protein>
    <submittedName>
        <fullName evidence="2">Uncharacterized protein</fullName>
    </submittedName>
</protein>
<feature type="region of interest" description="Disordered" evidence="1">
    <location>
        <begin position="287"/>
        <end position="385"/>
    </location>
</feature>
<feature type="compositionally biased region" description="Low complexity" evidence="1">
    <location>
        <begin position="365"/>
        <end position="374"/>
    </location>
</feature>
<feature type="compositionally biased region" description="Pro residues" evidence="1">
    <location>
        <begin position="375"/>
        <end position="385"/>
    </location>
</feature>
<evidence type="ECO:0000256" key="1">
    <source>
        <dbReference type="SAM" id="MobiDB-lite"/>
    </source>
</evidence>
<dbReference type="AlphaFoldDB" id="A0AA39Q4J9"/>
<proteinExistence type="predicted"/>
<reference evidence="2" key="1">
    <citation type="submission" date="2023-06" db="EMBL/GenBank/DDBJ databases">
        <authorList>
            <consortium name="Lawrence Berkeley National Laboratory"/>
            <person name="Ahrendt S."/>
            <person name="Sahu N."/>
            <person name="Indic B."/>
            <person name="Wong-Bajracharya J."/>
            <person name="Merenyi Z."/>
            <person name="Ke H.-M."/>
            <person name="Monk M."/>
            <person name="Kocsube S."/>
            <person name="Drula E."/>
            <person name="Lipzen A."/>
            <person name="Balint B."/>
            <person name="Henrissat B."/>
            <person name="Andreopoulos B."/>
            <person name="Martin F.M."/>
            <person name="Harder C.B."/>
            <person name="Rigling D."/>
            <person name="Ford K.L."/>
            <person name="Foster G.D."/>
            <person name="Pangilinan J."/>
            <person name="Papanicolaou A."/>
            <person name="Barry K."/>
            <person name="LaButti K."/>
            <person name="Viragh M."/>
            <person name="Koriabine M."/>
            <person name="Yan M."/>
            <person name="Riley R."/>
            <person name="Champramary S."/>
            <person name="Plett K.L."/>
            <person name="Tsai I.J."/>
            <person name="Slot J."/>
            <person name="Sipos G."/>
            <person name="Plett J."/>
            <person name="Nagy L.G."/>
            <person name="Grigoriev I.V."/>
        </authorList>
    </citation>
    <scope>NUCLEOTIDE SEQUENCE</scope>
    <source>
        <strain evidence="2">HWK02</strain>
    </source>
</reference>
<evidence type="ECO:0000313" key="2">
    <source>
        <dbReference type="EMBL" id="KAK0496127.1"/>
    </source>
</evidence>
<evidence type="ECO:0000313" key="3">
    <source>
        <dbReference type="Proteomes" id="UP001175228"/>
    </source>
</evidence>
<dbReference type="Proteomes" id="UP001175228">
    <property type="component" value="Unassembled WGS sequence"/>
</dbReference>
<organism evidence="2 3">
    <name type="scientific">Armillaria luteobubalina</name>
    <dbReference type="NCBI Taxonomy" id="153913"/>
    <lineage>
        <taxon>Eukaryota</taxon>
        <taxon>Fungi</taxon>
        <taxon>Dikarya</taxon>
        <taxon>Basidiomycota</taxon>
        <taxon>Agaricomycotina</taxon>
        <taxon>Agaricomycetes</taxon>
        <taxon>Agaricomycetidae</taxon>
        <taxon>Agaricales</taxon>
        <taxon>Marasmiineae</taxon>
        <taxon>Physalacriaceae</taxon>
        <taxon>Armillaria</taxon>
    </lineage>
</organism>
<name>A0AA39Q4J9_9AGAR</name>